<dbReference type="KEGG" id="mcos:GM418_01045"/>
<evidence type="ECO:0000256" key="4">
    <source>
        <dbReference type="ARBA" id="ARBA00023136"/>
    </source>
</evidence>
<dbReference type="Gene3D" id="3.10.20.310">
    <property type="entry name" value="membrane protein fhac"/>
    <property type="match status" value="3"/>
</dbReference>
<evidence type="ECO:0000256" key="1">
    <source>
        <dbReference type="ARBA" id="ARBA00004370"/>
    </source>
</evidence>
<gene>
    <name evidence="8" type="ORF">GM418_01045</name>
</gene>
<evidence type="ECO:0000259" key="6">
    <source>
        <dbReference type="Pfam" id="PF01103"/>
    </source>
</evidence>
<organism evidence="8 9">
    <name type="scientific">Maribellus comscasis</name>
    <dbReference type="NCBI Taxonomy" id="2681766"/>
    <lineage>
        <taxon>Bacteria</taxon>
        <taxon>Pseudomonadati</taxon>
        <taxon>Bacteroidota</taxon>
        <taxon>Bacteroidia</taxon>
        <taxon>Marinilabiliales</taxon>
        <taxon>Prolixibacteraceae</taxon>
        <taxon>Maribellus</taxon>
    </lineage>
</organism>
<dbReference type="InterPro" id="IPR010827">
    <property type="entry name" value="BamA/TamA_POTRA"/>
</dbReference>
<keyword evidence="2" id="KW-0812">Transmembrane</keyword>
<feature type="domain" description="POTRA" evidence="7">
    <location>
        <begin position="209"/>
        <end position="281"/>
    </location>
</feature>
<dbReference type="Proteomes" id="UP000428260">
    <property type="component" value="Chromosome"/>
</dbReference>
<dbReference type="InterPro" id="IPR039910">
    <property type="entry name" value="D15-like"/>
</dbReference>
<evidence type="ECO:0000256" key="3">
    <source>
        <dbReference type="ARBA" id="ARBA00022729"/>
    </source>
</evidence>
<evidence type="ECO:0000313" key="8">
    <source>
        <dbReference type="EMBL" id="QGY42291.1"/>
    </source>
</evidence>
<evidence type="ECO:0000259" key="7">
    <source>
        <dbReference type="Pfam" id="PF07244"/>
    </source>
</evidence>
<dbReference type="Pfam" id="PF07244">
    <property type="entry name" value="POTRA"/>
    <property type="match status" value="3"/>
</dbReference>
<feature type="domain" description="POTRA" evidence="7">
    <location>
        <begin position="142"/>
        <end position="204"/>
    </location>
</feature>
<dbReference type="InterPro" id="IPR000184">
    <property type="entry name" value="Bac_surfAg_D15"/>
</dbReference>
<dbReference type="Pfam" id="PF01103">
    <property type="entry name" value="Omp85"/>
    <property type="match status" value="1"/>
</dbReference>
<dbReference type="EMBL" id="CP046401">
    <property type="protein sequence ID" value="QGY42291.1"/>
    <property type="molecule type" value="Genomic_DNA"/>
</dbReference>
<reference evidence="8 9" key="1">
    <citation type="submission" date="2019-11" db="EMBL/GenBank/DDBJ databases">
        <authorList>
            <person name="Zheng R.K."/>
            <person name="Sun C.M."/>
        </authorList>
    </citation>
    <scope>NUCLEOTIDE SEQUENCE [LARGE SCALE GENOMIC DNA]</scope>
    <source>
        <strain evidence="8 9">WC007</strain>
    </source>
</reference>
<comment type="subcellular location">
    <subcellularLocation>
        <location evidence="1">Membrane</location>
    </subcellularLocation>
</comment>
<sequence length="608" mass="69495">MLRRLFFLIFVFLGCIIQMQGQENYEIRKISFKGDKSLEESFLLERMALEEVSGFQKLITSDEPALYNKELIDLDLERLKKIYQREGFIDVAVSAEPPDINDKKQIVKLKFIIEEGEPVQVDSVYLVMVENKQQINVDSLKEKAIKKLQLKEGKRFRDEALQEDLAYVENIFRDLGHAYVSVIYELGLKPGEKTTSIRYKITPGPVCNFGETTVTGNKHVSETFIRKQFEYEEGELYNKSLLTETRQSLYHLQLFRVVSVLPQKDPQTRQSPIPVKLYVEEAPRVDTKFGVGYGTEDKFRTFVDFSYLGFLGTARRINLYAKHSALEPYYISLKWTQPQILNKNGSISLNPFISSNSEPGYNTRTYGVNVPLTYSFNSRLNSTLTYYLENVEQEIEAGDPDFEDTESEKFPYNKSGMLLSTVFSTARPKFSPERGVSMSFGFKFNGYVFGGDFSYTRLWGDIRTYRKIGDWILALRVMAGGINSSNENGFIPVEDRFYSGGSNSIRGWNRSELGPRRESGSPLGGKSIIETNIELRYPLFWRISGVAFFEGGNVWTGSYRYKLNDLGYAAGGGIRVETPIGPVRFDVGLPVWNQKRSPQFFISVGQAF</sequence>
<dbReference type="PROSITE" id="PS51257">
    <property type="entry name" value="PROKAR_LIPOPROTEIN"/>
    <property type="match status" value="1"/>
</dbReference>
<evidence type="ECO:0000256" key="2">
    <source>
        <dbReference type="ARBA" id="ARBA00022692"/>
    </source>
</evidence>
<dbReference type="Gene3D" id="2.40.160.50">
    <property type="entry name" value="membrane protein fhac: a member of the omp85/tpsb transporter family"/>
    <property type="match status" value="1"/>
</dbReference>
<dbReference type="PANTHER" id="PTHR12815">
    <property type="entry name" value="SORTING AND ASSEMBLY MACHINERY SAMM50 PROTEIN FAMILY MEMBER"/>
    <property type="match status" value="1"/>
</dbReference>
<accession>A0A6I6JJ44</accession>
<dbReference type="RefSeq" id="WP_217447676.1">
    <property type="nucleotide sequence ID" value="NZ_CP046401.1"/>
</dbReference>
<keyword evidence="9" id="KW-1185">Reference proteome</keyword>
<evidence type="ECO:0000256" key="5">
    <source>
        <dbReference type="ARBA" id="ARBA00023237"/>
    </source>
</evidence>
<dbReference type="AlphaFoldDB" id="A0A6I6JJ44"/>
<keyword evidence="5" id="KW-0998">Cell outer membrane</keyword>
<feature type="domain" description="Bacterial surface antigen (D15)" evidence="6">
    <location>
        <begin position="310"/>
        <end position="608"/>
    </location>
</feature>
<dbReference type="PANTHER" id="PTHR12815:SF47">
    <property type="entry name" value="TRANSLOCATION AND ASSEMBLY MODULE SUBUNIT TAMA"/>
    <property type="match status" value="1"/>
</dbReference>
<protein>
    <submittedName>
        <fullName evidence="8">BamA/TamA family outer membrane protein</fullName>
    </submittedName>
</protein>
<keyword evidence="4" id="KW-0472">Membrane</keyword>
<keyword evidence="3" id="KW-0732">Signal</keyword>
<evidence type="ECO:0000313" key="9">
    <source>
        <dbReference type="Proteomes" id="UP000428260"/>
    </source>
</evidence>
<feature type="domain" description="POTRA" evidence="7">
    <location>
        <begin position="25"/>
        <end position="116"/>
    </location>
</feature>
<name>A0A6I6JJ44_9BACT</name>
<dbReference type="GO" id="GO:0019867">
    <property type="term" value="C:outer membrane"/>
    <property type="evidence" value="ECO:0007669"/>
    <property type="project" value="InterPro"/>
</dbReference>
<proteinExistence type="predicted"/>